<keyword evidence="7 10" id="KW-1133">Transmembrane helix</keyword>
<dbReference type="PANTHER" id="PTHR24221:SF654">
    <property type="entry name" value="ATP-BINDING CASSETTE SUB-FAMILY B MEMBER 6"/>
    <property type="match status" value="1"/>
</dbReference>
<dbReference type="InterPro" id="IPR036640">
    <property type="entry name" value="ABC1_TM_sf"/>
</dbReference>
<gene>
    <name evidence="13" type="ORF">HNR23_003146</name>
</gene>
<comment type="similarity">
    <text evidence="9">Belongs to the ABC transporter superfamily. Lipid exporter (TC 3.A.1.106) family.</text>
</comment>
<feature type="domain" description="ABC transporter" evidence="11">
    <location>
        <begin position="355"/>
        <end position="590"/>
    </location>
</feature>
<dbReference type="InterPro" id="IPR039421">
    <property type="entry name" value="Type_1_exporter"/>
</dbReference>
<evidence type="ECO:0000259" key="12">
    <source>
        <dbReference type="PROSITE" id="PS50929"/>
    </source>
</evidence>
<dbReference type="PROSITE" id="PS00211">
    <property type="entry name" value="ABC_TRANSPORTER_1"/>
    <property type="match status" value="1"/>
</dbReference>
<dbReference type="InterPro" id="IPR003593">
    <property type="entry name" value="AAA+_ATPase"/>
</dbReference>
<evidence type="ECO:0000256" key="6">
    <source>
        <dbReference type="ARBA" id="ARBA00022840"/>
    </source>
</evidence>
<dbReference type="RefSeq" id="WP_184076290.1">
    <property type="nucleotide sequence ID" value="NZ_JACHDS010000001.1"/>
</dbReference>
<dbReference type="GO" id="GO:0005886">
    <property type="term" value="C:plasma membrane"/>
    <property type="evidence" value="ECO:0007669"/>
    <property type="project" value="UniProtKB-SubCell"/>
</dbReference>
<dbReference type="GO" id="GO:0034775">
    <property type="term" value="P:glutathione transmembrane transport"/>
    <property type="evidence" value="ECO:0007669"/>
    <property type="project" value="InterPro"/>
</dbReference>
<evidence type="ECO:0000256" key="4">
    <source>
        <dbReference type="ARBA" id="ARBA00022692"/>
    </source>
</evidence>
<evidence type="ECO:0000256" key="3">
    <source>
        <dbReference type="ARBA" id="ARBA00022475"/>
    </source>
</evidence>
<dbReference type="InterPro" id="IPR014223">
    <property type="entry name" value="ABC_CydC/D"/>
</dbReference>
<feature type="domain" description="ABC transmembrane type-1" evidence="12">
    <location>
        <begin position="33"/>
        <end position="317"/>
    </location>
</feature>
<sequence length="593" mass="61744">MTATPDTLPTPDAGRDPLRRMIALAWPRGRRFALGVLLGALATGSGVALLSVAAWLLATAAEHPPITALSVAVVATRALGVSRGLTRYLERLVTHDAAFRTLADVRVRVYERLARTEPVRRFRSGDLVSRLVSDTDATQDLLVRGLTPPLVAVLTGGVAVAFCTALLAPGGLLLLAGLLLAGLAVPLMAAALGRGPGRRQAAARGELSTALVDTLHGAPDLVAYGAMDRAVRRVEEADAELTRVARRDSALLGFGAGATALITGLTVWGALALSVAAVEDGTLHAIPMAVLVLTTLAAFEIVAPLPAVAARLGAIRAGGERLFGVLDTPPSVTAPGSGTVTERPLLDGSADATALRVRGLRVRYGPEEPWALDGVDLDIAPGRTVAVLGPSGAGKSTLAAVLLRFRDPDSGTVELGGTDITGVPVDEVRRVISGVPQDPHVFASTLRENLRLARPGCTDEEIRAALRRARLAHEVEAMPDGLDTEVGSHGARLSGGMRQRLALARALLAAPRVLVLDEPTAHLDPDTRDAVVTDLLDAAEGYSTLLITHDLAGLDRVDEVYVVAEGRVLQHGTPAELAAREGWYRDALAAGTG</sequence>
<evidence type="ECO:0000259" key="11">
    <source>
        <dbReference type="PROSITE" id="PS50893"/>
    </source>
</evidence>
<protein>
    <submittedName>
        <fullName evidence="13">ATP-binding cassette subfamily C protein CydC</fullName>
    </submittedName>
</protein>
<feature type="transmembrane region" description="Helical" evidence="10">
    <location>
        <begin position="174"/>
        <end position="192"/>
    </location>
</feature>
<organism evidence="13 14">
    <name type="scientific">Nocardiopsis mwathae</name>
    <dbReference type="NCBI Taxonomy" id="1472723"/>
    <lineage>
        <taxon>Bacteria</taxon>
        <taxon>Bacillati</taxon>
        <taxon>Actinomycetota</taxon>
        <taxon>Actinomycetes</taxon>
        <taxon>Streptosporangiales</taxon>
        <taxon>Nocardiopsidaceae</taxon>
        <taxon>Nocardiopsis</taxon>
    </lineage>
</organism>
<dbReference type="GO" id="GO:0140359">
    <property type="term" value="F:ABC-type transporter activity"/>
    <property type="evidence" value="ECO:0007669"/>
    <property type="project" value="InterPro"/>
</dbReference>
<dbReference type="InterPro" id="IPR027417">
    <property type="entry name" value="P-loop_NTPase"/>
</dbReference>
<dbReference type="GO" id="GO:0016887">
    <property type="term" value="F:ATP hydrolysis activity"/>
    <property type="evidence" value="ECO:0007669"/>
    <property type="project" value="InterPro"/>
</dbReference>
<keyword evidence="2" id="KW-0813">Transport</keyword>
<keyword evidence="4 10" id="KW-0812">Transmembrane</keyword>
<dbReference type="Proteomes" id="UP000546642">
    <property type="component" value="Unassembled WGS sequence"/>
</dbReference>
<dbReference type="PROSITE" id="PS50929">
    <property type="entry name" value="ABC_TM1F"/>
    <property type="match status" value="1"/>
</dbReference>
<dbReference type="GO" id="GO:0034040">
    <property type="term" value="F:ATPase-coupled lipid transmembrane transporter activity"/>
    <property type="evidence" value="ECO:0007669"/>
    <property type="project" value="TreeGrafter"/>
</dbReference>
<feature type="transmembrane region" description="Helical" evidence="10">
    <location>
        <begin position="64"/>
        <end position="81"/>
    </location>
</feature>
<evidence type="ECO:0000256" key="8">
    <source>
        <dbReference type="ARBA" id="ARBA00023136"/>
    </source>
</evidence>
<accession>A0A7W9YKA2</accession>
<evidence type="ECO:0000256" key="7">
    <source>
        <dbReference type="ARBA" id="ARBA00022989"/>
    </source>
</evidence>
<dbReference type="SUPFAM" id="SSF90123">
    <property type="entry name" value="ABC transporter transmembrane region"/>
    <property type="match status" value="1"/>
</dbReference>
<evidence type="ECO:0000256" key="10">
    <source>
        <dbReference type="SAM" id="Phobius"/>
    </source>
</evidence>
<name>A0A7W9YKA2_9ACTN</name>
<dbReference type="Gene3D" id="3.40.50.300">
    <property type="entry name" value="P-loop containing nucleotide triphosphate hydrolases"/>
    <property type="match status" value="1"/>
</dbReference>
<keyword evidence="8 10" id="KW-0472">Membrane</keyword>
<evidence type="ECO:0000313" key="14">
    <source>
        <dbReference type="Proteomes" id="UP000546642"/>
    </source>
</evidence>
<feature type="transmembrane region" description="Helical" evidence="10">
    <location>
        <begin position="285"/>
        <end position="308"/>
    </location>
</feature>
<dbReference type="PROSITE" id="PS50893">
    <property type="entry name" value="ABC_TRANSPORTER_2"/>
    <property type="match status" value="1"/>
</dbReference>
<dbReference type="FunFam" id="3.40.50.300:FF:000299">
    <property type="entry name" value="ABC transporter ATP-binding protein/permease"/>
    <property type="match status" value="1"/>
</dbReference>
<comment type="subcellular location">
    <subcellularLocation>
        <location evidence="1">Cell membrane</location>
        <topology evidence="1">Multi-pass membrane protein</topology>
    </subcellularLocation>
</comment>
<dbReference type="AlphaFoldDB" id="A0A7W9YKA2"/>
<keyword evidence="6 13" id="KW-0067">ATP-binding</keyword>
<keyword evidence="14" id="KW-1185">Reference proteome</keyword>
<feature type="transmembrane region" description="Helical" evidence="10">
    <location>
        <begin position="251"/>
        <end position="273"/>
    </location>
</feature>
<dbReference type="GO" id="GO:0045454">
    <property type="term" value="P:cell redox homeostasis"/>
    <property type="evidence" value="ECO:0007669"/>
    <property type="project" value="InterPro"/>
</dbReference>
<dbReference type="Gene3D" id="1.20.1560.10">
    <property type="entry name" value="ABC transporter type 1, transmembrane domain"/>
    <property type="match status" value="1"/>
</dbReference>
<evidence type="ECO:0000256" key="1">
    <source>
        <dbReference type="ARBA" id="ARBA00004651"/>
    </source>
</evidence>
<dbReference type="SMART" id="SM00382">
    <property type="entry name" value="AAA"/>
    <property type="match status" value="1"/>
</dbReference>
<evidence type="ECO:0000313" key="13">
    <source>
        <dbReference type="EMBL" id="MBB6173086.1"/>
    </source>
</evidence>
<proteinExistence type="inferred from homology"/>
<dbReference type="NCBIfam" id="TIGR02868">
    <property type="entry name" value="CydC"/>
    <property type="match status" value="1"/>
</dbReference>
<evidence type="ECO:0000256" key="9">
    <source>
        <dbReference type="ARBA" id="ARBA00061644"/>
    </source>
</evidence>
<feature type="transmembrane region" description="Helical" evidence="10">
    <location>
        <begin position="150"/>
        <end position="168"/>
    </location>
</feature>
<dbReference type="InterPro" id="IPR003439">
    <property type="entry name" value="ABC_transporter-like_ATP-bd"/>
</dbReference>
<dbReference type="InterPro" id="IPR011527">
    <property type="entry name" value="ABC1_TM_dom"/>
</dbReference>
<dbReference type="InterPro" id="IPR017871">
    <property type="entry name" value="ABC_transporter-like_CS"/>
</dbReference>
<evidence type="ECO:0000256" key="2">
    <source>
        <dbReference type="ARBA" id="ARBA00022448"/>
    </source>
</evidence>
<feature type="transmembrane region" description="Helical" evidence="10">
    <location>
        <begin position="32"/>
        <end position="58"/>
    </location>
</feature>
<reference evidence="13 14" key="1">
    <citation type="submission" date="2020-08" db="EMBL/GenBank/DDBJ databases">
        <title>Sequencing the genomes of 1000 actinobacteria strains.</title>
        <authorList>
            <person name="Klenk H.-P."/>
        </authorList>
    </citation>
    <scope>NUCLEOTIDE SEQUENCE [LARGE SCALE GENOMIC DNA]</scope>
    <source>
        <strain evidence="13 14">DSM 46659</strain>
    </source>
</reference>
<evidence type="ECO:0000256" key="5">
    <source>
        <dbReference type="ARBA" id="ARBA00022741"/>
    </source>
</evidence>
<keyword evidence="5" id="KW-0547">Nucleotide-binding</keyword>
<keyword evidence="3" id="KW-1003">Cell membrane</keyword>
<dbReference type="Pfam" id="PF00005">
    <property type="entry name" value="ABC_tran"/>
    <property type="match status" value="1"/>
</dbReference>
<dbReference type="Pfam" id="PF00664">
    <property type="entry name" value="ABC_membrane"/>
    <property type="match status" value="1"/>
</dbReference>
<dbReference type="EMBL" id="JACHDS010000001">
    <property type="protein sequence ID" value="MBB6173086.1"/>
    <property type="molecule type" value="Genomic_DNA"/>
</dbReference>
<dbReference type="SUPFAM" id="SSF52540">
    <property type="entry name" value="P-loop containing nucleoside triphosphate hydrolases"/>
    <property type="match status" value="1"/>
</dbReference>
<dbReference type="PANTHER" id="PTHR24221">
    <property type="entry name" value="ATP-BINDING CASSETTE SUB-FAMILY B"/>
    <property type="match status" value="1"/>
</dbReference>
<dbReference type="GO" id="GO:0005524">
    <property type="term" value="F:ATP binding"/>
    <property type="evidence" value="ECO:0007669"/>
    <property type="project" value="UniProtKB-KW"/>
</dbReference>
<comment type="caution">
    <text evidence="13">The sequence shown here is derived from an EMBL/GenBank/DDBJ whole genome shotgun (WGS) entry which is preliminary data.</text>
</comment>